<organism evidence="1 2">
    <name type="scientific">Paenibacillus hexagrammi</name>
    <dbReference type="NCBI Taxonomy" id="2908839"/>
    <lineage>
        <taxon>Bacteria</taxon>
        <taxon>Bacillati</taxon>
        <taxon>Bacillota</taxon>
        <taxon>Bacilli</taxon>
        <taxon>Bacillales</taxon>
        <taxon>Paenibacillaceae</taxon>
        <taxon>Paenibacillus</taxon>
    </lineage>
</organism>
<evidence type="ECO:0000313" key="1">
    <source>
        <dbReference type="EMBL" id="UJF35457.1"/>
    </source>
</evidence>
<gene>
    <name evidence="1" type="ORF">L0M14_10340</name>
</gene>
<keyword evidence="2" id="KW-1185">Reference proteome</keyword>
<proteinExistence type="predicted"/>
<name>A0ABY3SR61_9BACL</name>
<dbReference type="EMBL" id="CP090978">
    <property type="protein sequence ID" value="UJF35457.1"/>
    <property type="molecule type" value="Genomic_DNA"/>
</dbReference>
<accession>A0ABY3SR61</accession>
<dbReference type="Proteomes" id="UP001649230">
    <property type="component" value="Chromosome"/>
</dbReference>
<sequence>MLHLFGNRHKLSPAHVLEVQLQTLESLGFSFQMETEVLVQSLLYQYSRMYYEDEPYDFLLSICGDSHLDENYHEIRFTHDVWTLDLHSTGDARAYLIAIDAMNRLAKGDFLIEACKLYVDPETNEAHVSYQYHGLTMNCDISIRKGWMDVSLFRKLGKLANKGSSAKQFYYRRYEDQAGFLYSDPDTVKKLNGRLKHKYKLLS</sequence>
<reference evidence="1 2" key="1">
    <citation type="journal article" date="2024" name="Int. J. Syst. Evol. Microbiol.">
        <title>Paenibacillus hexagrammi sp. nov., a novel bacterium isolated from the gut content of Hexagrammos agrammus.</title>
        <authorList>
            <person name="Jung H.K."/>
            <person name="Kim D.G."/>
            <person name="Zin H."/>
            <person name="Park J."/>
            <person name="Jung H."/>
            <person name="Kim Y.O."/>
            <person name="Kong H.J."/>
            <person name="Kim J.W."/>
            <person name="Kim Y.S."/>
        </authorList>
    </citation>
    <scope>NUCLEOTIDE SEQUENCE [LARGE SCALE GENOMIC DNA]</scope>
    <source>
        <strain evidence="1 2">YPD9-1</strain>
    </source>
</reference>
<evidence type="ECO:0000313" key="2">
    <source>
        <dbReference type="Proteomes" id="UP001649230"/>
    </source>
</evidence>
<protein>
    <submittedName>
        <fullName evidence="1">Uncharacterized protein</fullName>
    </submittedName>
</protein>
<dbReference type="RefSeq" id="WP_235122023.1">
    <property type="nucleotide sequence ID" value="NZ_CP090978.1"/>
</dbReference>